<dbReference type="PANTHER" id="PTHR33074">
    <property type="entry name" value="EXPRESSED PROTEIN-RELATED"/>
    <property type="match status" value="1"/>
</dbReference>
<evidence type="ECO:0000256" key="1">
    <source>
        <dbReference type="SAM" id="MobiDB-lite"/>
    </source>
</evidence>
<protein>
    <recommendedName>
        <fullName evidence="2">DUF1618 domain-containing protein</fullName>
    </recommendedName>
</protein>
<dbReference type="InterPro" id="IPR011676">
    <property type="entry name" value="DUF1618"/>
</dbReference>
<reference evidence="3" key="1">
    <citation type="submission" date="2024-10" db="EMBL/GenBank/DDBJ databases">
        <authorList>
            <person name="Ryan C."/>
        </authorList>
    </citation>
    <scope>NUCLEOTIDE SEQUENCE [LARGE SCALE GENOMIC DNA]</scope>
</reference>
<dbReference type="EMBL" id="OZ075134">
    <property type="protein sequence ID" value="CAL4995038.1"/>
    <property type="molecule type" value="Genomic_DNA"/>
</dbReference>
<evidence type="ECO:0000313" key="3">
    <source>
        <dbReference type="EMBL" id="CAL4995038.1"/>
    </source>
</evidence>
<dbReference type="Pfam" id="PF07762">
    <property type="entry name" value="DUF1618"/>
    <property type="match status" value="1"/>
</dbReference>
<gene>
    <name evidence="3" type="ORF">URODEC1_LOCUS62180</name>
</gene>
<dbReference type="PANTHER" id="PTHR33074:SF129">
    <property type="entry name" value="DUF1618 DOMAIN-CONTAINING PROTEIN"/>
    <property type="match status" value="1"/>
</dbReference>
<name>A0ABC9B6M1_9POAL</name>
<dbReference type="AlphaFoldDB" id="A0ABC9B6M1"/>
<feature type="region of interest" description="Disordered" evidence="1">
    <location>
        <begin position="220"/>
        <end position="249"/>
    </location>
</feature>
<accession>A0ABC9B6M1</accession>
<organism evidence="3 4">
    <name type="scientific">Urochloa decumbens</name>
    <dbReference type="NCBI Taxonomy" id="240449"/>
    <lineage>
        <taxon>Eukaryota</taxon>
        <taxon>Viridiplantae</taxon>
        <taxon>Streptophyta</taxon>
        <taxon>Embryophyta</taxon>
        <taxon>Tracheophyta</taxon>
        <taxon>Spermatophyta</taxon>
        <taxon>Magnoliopsida</taxon>
        <taxon>Liliopsida</taxon>
        <taxon>Poales</taxon>
        <taxon>Poaceae</taxon>
        <taxon>PACMAD clade</taxon>
        <taxon>Panicoideae</taxon>
        <taxon>Panicodae</taxon>
        <taxon>Paniceae</taxon>
        <taxon>Melinidinae</taxon>
        <taxon>Urochloa</taxon>
    </lineage>
</organism>
<proteinExistence type="predicted"/>
<dbReference type="Proteomes" id="UP001497457">
    <property type="component" value="Chromosome 24b"/>
</dbReference>
<evidence type="ECO:0000313" key="4">
    <source>
        <dbReference type="Proteomes" id="UP001497457"/>
    </source>
</evidence>
<feature type="compositionally biased region" description="Acidic residues" evidence="1">
    <location>
        <begin position="221"/>
        <end position="249"/>
    </location>
</feature>
<sequence>MMKLNFKASLAATISINRSVSKLQQVDMEVLPHHRDTSPSWVLLNSFGSRKDDATIVGDARTVADSCTSTGHPFRVSFGLAPPPASSYLNYTWLGATGPPRADTSDRPRFVAAHNDVVLFELRTLPTPQARFYHSDYFLYQAAGPARPPSLSLLPACYIPMQYERHRCGGVTGRREDFPRIMEEKDTVVLRRRDGDLFVAQLEVSYGDEESNEALINEMSEVSDDDDEVQPEAVSDDEDEVPEAVSDDDDVPAASRRVRRMNFELCVFRPGVSNDGWELKQAVPIVYGDGESASGGGIDAKHLPDWQWQTDAAIPVSDRFLCFVDFLRGILVCDTVDLDRPLTLRYVPLPLETTVDRGWRGRPRMNERRNLSAAAGAAQLRLVSIDSRCCCGGPGRTSCARGRFAFTVTTWTLSLMAGNGEASATGWVKDGVLDCEEVWGLPAYQGIPRVHLENPIASPDNANVVCFTVCNDSYASSREKKVWTVEVDMRSKEVLSAMPCTIDPWRADSRAAVKLNW</sequence>
<keyword evidence="4" id="KW-1185">Reference proteome</keyword>
<evidence type="ECO:0000259" key="2">
    <source>
        <dbReference type="Pfam" id="PF07762"/>
    </source>
</evidence>
<feature type="domain" description="DUF1618" evidence="2">
    <location>
        <begin position="324"/>
        <end position="466"/>
    </location>
</feature>